<reference evidence="4" key="1">
    <citation type="submission" date="2022-05" db="EMBL/GenBank/DDBJ databases">
        <authorList>
            <person name="Colautti A."/>
            <person name="Iacumin L."/>
        </authorList>
    </citation>
    <scope>NUCLEOTIDE SEQUENCE</scope>
    <source>
        <strain evidence="4">SK 55</strain>
    </source>
</reference>
<dbReference type="PANTHER" id="PTHR30576">
    <property type="entry name" value="COLANIC BIOSYNTHESIS UDP-GLUCOSE LIPID CARRIER TRANSFERASE"/>
    <property type="match status" value="1"/>
</dbReference>
<keyword evidence="5" id="KW-1185">Reference proteome</keyword>
<evidence type="ECO:0000256" key="1">
    <source>
        <dbReference type="ARBA" id="ARBA00006464"/>
    </source>
</evidence>
<evidence type="ECO:0000259" key="3">
    <source>
        <dbReference type="Pfam" id="PF02397"/>
    </source>
</evidence>
<name>A0A9X3LGC2_9BACL</name>
<evidence type="ECO:0000313" key="4">
    <source>
        <dbReference type="EMBL" id="MCZ8537472.1"/>
    </source>
</evidence>
<protein>
    <submittedName>
        <fullName evidence="4">Sugar transferase</fullName>
    </submittedName>
</protein>
<dbReference type="Proteomes" id="UP001152173">
    <property type="component" value="Unassembled WGS sequence"/>
</dbReference>
<keyword evidence="4" id="KW-0808">Transferase</keyword>
<dbReference type="Pfam" id="PF02397">
    <property type="entry name" value="Bac_transf"/>
    <property type="match status" value="1"/>
</dbReference>
<keyword evidence="2" id="KW-0812">Transmembrane</keyword>
<comment type="caution">
    <text evidence="4">The sequence shown here is derived from an EMBL/GenBank/DDBJ whole genome shotgun (WGS) entry which is preliminary data.</text>
</comment>
<dbReference type="EMBL" id="JAMKBJ010000007">
    <property type="protein sequence ID" value="MCZ8537472.1"/>
    <property type="molecule type" value="Genomic_DNA"/>
</dbReference>
<proteinExistence type="inferred from homology"/>
<accession>A0A9X3LGC2</accession>
<keyword evidence="2" id="KW-0472">Membrane</keyword>
<comment type="similarity">
    <text evidence="1">Belongs to the bacterial sugar transferase family.</text>
</comment>
<evidence type="ECO:0000256" key="2">
    <source>
        <dbReference type="SAM" id="Phobius"/>
    </source>
</evidence>
<feature type="domain" description="Bacterial sugar transferase" evidence="3">
    <location>
        <begin position="31"/>
        <end position="219"/>
    </location>
</feature>
<dbReference type="AlphaFoldDB" id="A0A9X3LGC2"/>
<dbReference type="PANTHER" id="PTHR30576:SF0">
    <property type="entry name" value="UNDECAPRENYL-PHOSPHATE N-ACETYLGALACTOSAMINYL 1-PHOSPHATE TRANSFERASE-RELATED"/>
    <property type="match status" value="1"/>
</dbReference>
<dbReference type="RefSeq" id="WP_269926567.1">
    <property type="nucleotide sequence ID" value="NZ_JAMKBJ010000007.1"/>
</dbReference>
<organism evidence="4 5">
    <name type="scientific">Paenisporosarcina quisquiliarum</name>
    <dbReference type="NCBI Taxonomy" id="365346"/>
    <lineage>
        <taxon>Bacteria</taxon>
        <taxon>Bacillati</taxon>
        <taxon>Bacillota</taxon>
        <taxon>Bacilli</taxon>
        <taxon>Bacillales</taxon>
        <taxon>Caryophanaceae</taxon>
        <taxon>Paenisporosarcina</taxon>
    </lineage>
</organism>
<sequence>MYFFEGGANLERIRSLMQVQNTLWIYRRIGKRCLDLCVSSILLILLIPLYPLVALLLLVFSGRPLLFTQTRTGLLNQPFQILKFRTMKNSVSNTSKLSFHWNDGVPNDFIFKSPHNSEVTKVGAILRKTSIDELPQLLNVLRGEMSLIGPRPEIPEITNCYNDLQMKRLSMKPGLTGWAQVNGRADSCHGHKIDHDLYYVNNCSFKLDMKILMLTIVAIWRGKGAY</sequence>
<dbReference type="InterPro" id="IPR003362">
    <property type="entry name" value="Bact_transf"/>
</dbReference>
<gene>
    <name evidence="4" type="ORF">M9R32_09785</name>
</gene>
<keyword evidence="2" id="KW-1133">Transmembrane helix</keyword>
<feature type="transmembrane region" description="Helical" evidence="2">
    <location>
        <begin position="36"/>
        <end position="60"/>
    </location>
</feature>
<dbReference type="GO" id="GO:0016780">
    <property type="term" value="F:phosphotransferase activity, for other substituted phosphate groups"/>
    <property type="evidence" value="ECO:0007669"/>
    <property type="project" value="TreeGrafter"/>
</dbReference>
<evidence type="ECO:0000313" key="5">
    <source>
        <dbReference type="Proteomes" id="UP001152173"/>
    </source>
</evidence>